<sequence length="372" mass="43833">MNNLQSLELFQNISALLENARKRVAVAVNQAMVLTYFEIGRMIVEDEQNGENRAEYGKELLKDLSLHLTERFGRGFSVENLDRMRFFYKTYSEQNSSTVLTNSKNQISSTVSTELQNTEKQIVEKKQTLSDLFKISQTPPVNFNLSWSHYLKLMRIKDQNERKFYEIESFKNNWSLRELQRQYDSALYSRLSLSKNKEEILQLSEKGQILEKPKDLIKDPYILEFLGLPEKSNYSENDLESGLIDKLEHFLLELGTGFTFVARQNRITFDEKHFKIDLVFYNRILKCFVLIDLKIGELKHQDIGQMQMYVNYYDREVRLEDENKTIGIILSQDESESLVKYTLPEDNEQIFASKYLTILPSKEDFIKILEEH</sequence>
<evidence type="ECO:0000313" key="4">
    <source>
        <dbReference type="Proteomes" id="UP000185839"/>
    </source>
</evidence>
<dbReference type="Proteomes" id="UP000185839">
    <property type="component" value="Unassembled WGS sequence"/>
</dbReference>
<organism evidence="3 4">
    <name type="scientific">Kaistella chaponensis</name>
    <dbReference type="NCBI Taxonomy" id="713588"/>
    <lineage>
        <taxon>Bacteria</taxon>
        <taxon>Pseudomonadati</taxon>
        <taxon>Bacteroidota</taxon>
        <taxon>Flavobacteriia</taxon>
        <taxon>Flavobacteriales</taxon>
        <taxon>Weeksellaceae</taxon>
        <taxon>Chryseobacterium group</taxon>
        <taxon>Kaistella</taxon>
    </lineage>
</organism>
<proteinExistence type="predicted"/>
<dbReference type="InterPro" id="IPR011856">
    <property type="entry name" value="tRNA_endonuc-like_dom_sf"/>
</dbReference>
<keyword evidence="4" id="KW-1185">Reference proteome</keyword>
<accession>A0A1N7KY62</accession>
<dbReference type="Gene3D" id="3.40.1350.10">
    <property type="match status" value="1"/>
</dbReference>
<name>A0A1N7KY62_9FLAO</name>
<feature type="domain" description="YhcG N-terminal" evidence="2">
    <location>
        <begin position="13"/>
        <end position="190"/>
    </location>
</feature>
<evidence type="ECO:0000259" key="1">
    <source>
        <dbReference type="Pfam" id="PF06250"/>
    </source>
</evidence>
<dbReference type="InterPro" id="IPR041527">
    <property type="entry name" value="YhcG_N"/>
</dbReference>
<feature type="domain" description="YhcG PDDEXK nuclease" evidence="1">
    <location>
        <begin position="215"/>
        <end position="363"/>
    </location>
</feature>
<dbReference type="PANTHER" id="PTHR30547:SF5">
    <property type="entry name" value="NUCLEASE YHCG-RELATED"/>
    <property type="match status" value="1"/>
</dbReference>
<dbReference type="STRING" id="713588.SAMN05421789_10465"/>
<dbReference type="InterPro" id="IPR053148">
    <property type="entry name" value="PD-DEXK-like_domain"/>
</dbReference>
<evidence type="ECO:0000313" key="3">
    <source>
        <dbReference type="EMBL" id="SIS66525.1"/>
    </source>
</evidence>
<dbReference type="Pfam" id="PF17761">
    <property type="entry name" value="DUF1016_N"/>
    <property type="match status" value="1"/>
</dbReference>
<dbReference type="GO" id="GO:0004519">
    <property type="term" value="F:endonuclease activity"/>
    <property type="evidence" value="ECO:0007669"/>
    <property type="project" value="UniProtKB-KW"/>
</dbReference>
<keyword evidence="3" id="KW-0540">Nuclease</keyword>
<dbReference type="AlphaFoldDB" id="A0A1N7KY62"/>
<reference evidence="4" key="1">
    <citation type="submission" date="2017-01" db="EMBL/GenBank/DDBJ databases">
        <authorList>
            <person name="Varghese N."/>
            <person name="Submissions S."/>
        </authorList>
    </citation>
    <scope>NUCLEOTIDE SEQUENCE [LARGE SCALE GENOMIC DNA]</scope>
    <source>
        <strain evidence="4">DSM 23145</strain>
    </source>
</reference>
<dbReference type="RefSeq" id="WP_076386124.1">
    <property type="nucleotide sequence ID" value="NZ_FTOI01000004.1"/>
</dbReference>
<protein>
    <submittedName>
        <fullName evidence="3">Predicted nuclease of restriction endonuclease-like (RecB) superfamily, DUF1016 family</fullName>
    </submittedName>
</protein>
<dbReference type="GO" id="GO:0003676">
    <property type="term" value="F:nucleic acid binding"/>
    <property type="evidence" value="ECO:0007669"/>
    <property type="project" value="InterPro"/>
</dbReference>
<dbReference type="EMBL" id="FTOI01000004">
    <property type="protein sequence ID" value="SIS66525.1"/>
    <property type="molecule type" value="Genomic_DNA"/>
</dbReference>
<keyword evidence="3" id="KW-0255">Endonuclease</keyword>
<gene>
    <name evidence="3" type="ORF">SAMN05421789_10465</name>
</gene>
<dbReference type="Pfam" id="PF06250">
    <property type="entry name" value="YhcG_C"/>
    <property type="match status" value="1"/>
</dbReference>
<dbReference type="OrthoDB" id="9801263at2"/>
<dbReference type="PANTHER" id="PTHR30547">
    <property type="entry name" value="UNCHARACTERIZED PROTEIN YHCG-RELATED"/>
    <property type="match status" value="1"/>
</dbReference>
<keyword evidence="3" id="KW-0378">Hydrolase</keyword>
<evidence type="ECO:0000259" key="2">
    <source>
        <dbReference type="Pfam" id="PF17761"/>
    </source>
</evidence>
<dbReference type="InterPro" id="IPR009362">
    <property type="entry name" value="YhcG_C"/>
</dbReference>